<proteinExistence type="predicted"/>
<organism evidence="1 2">
    <name type="scientific">Plasmopara halstedii</name>
    <name type="common">Downy mildew of sunflower</name>
    <dbReference type="NCBI Taxonomy" id="4781"/>
    <lineage>
        <taxon>Eukaryota</taxon>
        <taxon>Sar</taxon>
        <taxon>Stramenopiles</taxon>
        <taxon>Oomycota</taxon>
        <taxon>Peronosporomycetes</taxon>
        <taxon>Peronosporales</taxon>
        <taxon>Peronosporaceae</taxon>
        <taxon>Plasmopara</taxon>
    </lineage>
</organism>
<dbReference type="Proteomes" id="UP000054928">
    <property type="component" value="Unassembled WGS sequence"/>
</dbReference>
<dbReference type="AlphaFoldDB" id="A0A0P1AQC3"/>
<name>A0A0P1AQC3_PLAHL</name>
<accession>A0A0P1AQC3</accession>
<protein>
    <submittedName>
        <fullName evidence="1">Uncharacterized protein</fullName>
    </submittedName>
</protein>
<evidence type="ECO:0000313" key="2">
    <source>
        <dbReference type="Proteomes" id="UP000054928"/>
    </source>
</evidence>
<sequence length="56" mass="6147">MEVLIEISGTGYNYASDTANIVLSQIFGWDDTGVIAASVMKTYSILYVLTTFTPQH</sequence>
<dbReference type="GeneID" id="36409108"/>
<keyword evidence="2" id="KW-1185">Reference proteome</keyword>
<evidence type="ECO:0000313" key="1">
    <source>
        <dbReference type="EMBL" id="CEG43761.1"/>
    </source>
</evidence>
<dbReference type="EMBL" id="CCYD01000810">
    <property type="protein sequence ID" value="CEG43761.1"/>
    <property type="molecule type" value="Genomic_DNA"/>
</dbReference>
<reference evidence="2" key="1">
    <citation type="submission" date="2014-09" db="EMBL/GenBank/DDBJ databases">
        <authorList>
            <person name="Sharma Rahul"/>
            <person name="Thines Marco"/>
        </authorList>
    </citation>
    <scope>NUCLEOTIDE SEQUENCE [LARGE SCALE GENOMIC DNA]</scope>
</reference>
<dbReference type="RefSeq" id="XP_024580130.1">
    <property type="nucleotide sequence ID" value="XM_024729787.1"/>
</dbReference>